<protein>
    <submittedName>
        <fullName evidence="2">Uncharacterized protein</fullName>
    </submittedName>
</protein>
<keyword evidence="3" id="KW-1185">Reference proteome</keyword>
<name>G2R175_THETT</name>
<gene>
    <name evidence="2" type="ORF">THITE_2116273</name>
</gene>
<dbReference type="KEGG" id="ttt:THITE_2116273"/>
<organism evidence="2 3">
    <name type="scientific">Thermothielavioides terrestris (strain ATCC 38088 / NRRL 8126)</name>
    <name type="common">Thielavia terrestris</name>
    <dbReference type="NCBI Taxonomy" id="578455"/>
    <lineage>
        <taxon>Eukaryota</taxon>
        <taxon>Fungi</taxon>
        <taxon>Dikarya</taxon>
        <taxon>Ascomycota</taxon>
        <taxon>Pezizomycotina</taxon>
        <taxon>Sordariomycetes</taxon>
        <taxon>Sordariomycetidae</taxon>
        <taxon>Sordariales</taxon>
        <taxon>Chaetomiaceae</taxon>
        <taxon>Thermothielavioides</taxon>
        <taxon>Thermothielavioides terrestris</taxon>
    </lineage>
</organism>
<dbReference type="Proteomes" id="UP000008181">
    <property type="component" value="Chromosome 2"/>
</dbReference>
<evidence type="ECO:0000313" key="3">
    <source>
        <dbReference type="Proteomes" id="UP000008181"/>
    </source>
</evidence>
<accession>G2R175</accession>
<feature type="region of interest" description="Disordered" evidence="1">
    <location>
        <begin position="1"/>
        <end position="20"/>
    </location>
</feature>
<reference evidence="2 3" key="1">
    <citation type="journal article" date="2011" name="Nat. Biotechnol.">
        <title>Comparative genomic analysis of the thermophilic biomass-degrading fungi Myceliophthora thermophila and Thielavia terrestris.</title>
        <authorList>
            <person name="Berka R.M."/>
            <person name="Grigoriev I.V."/>
            <person name="Otillar R."/>
            <person name="Salamov A."/>
            <person name="Grimwood J."/>
            <person name="Reid I."/>
            <person name="Ishmael N."/>
            <person name="John T."/>
            <person name="Darmond C."/>
            <person name="Moisan M.-C."/>
            <person name="Henrissat B."/>
            <person name="Coutinho P.M."/>
            <person name="Lombard V."/>
            <person name="Natvig D.O."/>
            <person name="Lindquist E."/>
            <person name="Schmutz J."/>
            <person name="Lucas S."/>
            <person name="Harris P."/>
            <person name="Powlowski J."/>
            <person name="Bellemare A."/>
            <person name="Taylor D."/>
            <person name="Butler G."/>
            <person name="de Vries R.P."/>
            <person name="Allijn I.E."/>
            <person name="van den Brink J."/>
            <person name="Ushinsky S."/>
            <person name="Storms R."/>
            <person name="Powell A.J."/>
            <person name="Paulsen I.T."/>
            <person name="Elbourne L.D.H."/>
            <person name="Baker S.E."/>
            <person name="Magnuson J."/>
            <person name="LaBoissiere S."/>
            <person name="Clutterbuck A.J."/>
            <person name="Martinez D."/>
            <person name="Wogulis M."/>
            <person name="de Leon A.L."/>
            <person name="Rey M.W."/>
            <person name="Tsang A."/>
        </authorList>
    </citation>
    <scope>NUCLEOTIDE SEQUENCE [LARGE SCALE GENOMIC DNA]</scope>
    <source>
        <strain evidence="3">ATCC 38088 / NRRL 8126</strain>
    </source>
</reference>
<evidence type="ECO:0000313" key="2">
    <source>
        <dbReference type="EMBL" id="AEO67365.1"/>
    </source>
</evidence>
<proteinExistence type="predicted"/>
<dbReference type="RefSeq" id="XP_003653701.1">
    <property type="nucleotide sequence ID" value="XM_003653653.1"/>
</dbReference>
<dbReference type="AlphaFoldDB" id="G2R175"/>
<dbReference type="HOGENOM" id="CLU_2185753_0_0_1"/>
<dbReference type="GeneID" id="11520616"/>
<feature type="region of interest" description="Disordered" evidence="1">
    <location>
        <begin position="79"/>
        <end position="109"/>
    </location>
</feature>
<dbReference type="EMBL" id="CP003010">
    <property type="protein sequence ID" value="AEO67365.1"/>
    <property type="molecule type" value="Genomic_DNA"/>
</dbReference>
<evidence type="ECO:0000256" key="1">
    <source>
        <dbReference type="SAM" id="MobiDB-lite"/>
    </source>
</evidence>
<sequence>MVEEERLPHHYPRAPLPTSGLHRATSKLLLPPRGCSWNLPWRWQGGLAKPASTPGLIGSSNGVKNERSLSLTVGKCGRFAESSTRTGKRRVRSRRLPPRAGKGPKQHQG</sequence>
<feature type="compositionally biased region" description="Basic residues" evidence="1">
    <location>
        <begin position="86"/>
        <end position="109"/>
    </location>
</feature>